<accession>W4L6I3</accession>
<evidence type="ECO:0000313" key="3">
    <source>
        <dbReference type="Proteomes" id="UP000019141"/>
    </source>
</evidence>
<name>W4L6I3_ENTF1</name>
<dbReference type="Proteomes" id="UP000019141">
    <property type="component" value="Unassembled WGS sequence"/>
</dbReference>
<keyword evidence="1" id="KW-0472">Membrane</keyword>
<proteinExistence type="predicted"/>
<keyword evidence="1" id="KW-1133">Transmembrane helix</keyword>
<keyword evidence="1" id="KW-0812">Transmembrane</keyword>
<evidence type="ECO:0000313" key="2">
    <source>
        <dbReference type="EMBL" id="ETW93504.1"/>
    </source>
</evidence>
<organism evidence="2 3">
    <name type="scientific">Entotheonella factor</name>
    <dbReference type="NCBI Taxonomy" id="1429438"/>
    <lineage>
        <taxon>Bacteria</taxon>
        <taxon>Pseudomonadati</taxon>
        <taxon>Nitrospinota/Tectimicrobiota group</taxon>
        <taxon>Candidatus Tectimicrobiota</taxon>
        <taxon>Candidatus Entotheonellia</taxon>
        <taxon>Candidatus Entotheonellales</taxon>
        <taxon>Candidatus Entotheonellaceae</taxon>
        <taxon>Candidatus Entotheonella</taxon>
    </lineage>
</organism>
<feature type="transmembrane region" description="Helical" evidence="1">
    <location>
        <begin position="20"/>
        <end position="41"/>
    </location>
</feature>
<evidence type="ECO:0000256" key="1">
    <source>
        <dbReference type="SAM" id="Phobius"/>
    </source>
</evidence>
<dbReference type="AlphaFoldDB" id="W4L6I3"/>
<sequence length="172" mass="19704">MAVMMHEDEAPRRPELPKYVRVVGTIWLVLLLAVIIGALLAPHMGRLIDFALHQTSHRQWTAIRLQPDVVYFDRSGPIHTLQSYYSALYRVSASDMEALTNGALQKQMRRQMQGREAAKEVAAYRSFARVIEEAEGRAVVEEKFHLFWRRGLRFVMQDVADGWRVVAVGQSP</sequence>
<reference evidence="2 3" key="1">
    <citation type="journal article" date="2014" name="Nature">
        <title>An environmental bacterial taxon with a large and distinct metabolic repertoire.</title>
        <authorList>
            <person name="Wilson M.C."/>
            <person name="Mori T."/>
            <person name="Ruckert C."/>
            <person name="Uria A.R."/>
            <person name="Helf M.J."/>
            <person name="Takada K."/>
            <person name="Gernert C."/>
            <person name="Steffens U.A."/>
            <person name="Heycke N."/>
            <person name="Schmitt S."/>
            <person name="Rinke C."/>
            <person name="Helfrich E.J."/>
            <person name="Brachmann A.O."/>
            <person name="Gurgui C."/>
            <person name="Wakimoto T."/>
            <person name="Kracht M."/>
            <person name="Crusemann M."/>
            <person name="Hentschel U."/>
            <person name="Abe I."/>
            <person name="Matsunaga S."/>
            <person name="Kalinowski J."/>
            <person name="Takeyama H."/>
            <person name="Piel J."/>
        </authorList>
    </citation>
    <scope>NUCLEOTIDE SEQUENCE [LARGE SCALE GENOMIC DNA]</scope>
    <source>
        <strain evidence="3">TSY1</strain>
    </source>
</reference>
<protein>
    <submittedName>
        <fullName evidence="2">Uncharacterized protein</fullName>
    </submittedName>
</protein>
<dbReference type="EMBL" id="AZHW01001224">
    <property type="protein sequence ID" value="ETW93504.1"/>
    <property type="molecule type" value="Genomic_DNA"/>
</dbReference>
<gene>
    <name evidence="2" type="ORF">ETSY1_38915</name>
</gene>
<comment type="caution">
    <text evidence="2">The sequence shown here is derived from an EMBL/GenBank/DDBJ whole genome shotgun (WGS) entry which is preliminary data.</text>
</comment>
<dbReference type="HOGENOM" id="CLU_1552464_0_0_7"/>
<keyword evidence="3" id="KW-1185">Reference proteome</keyword>